<name>A0A224Y489_9ACAR</name>
<dbReference type="AlphaFoldDB" id="A0A224Y489"/>
<evidence type="ECO:0000313" key="1">
    <source>
        <dbReference type="EMBL" id="MAA12376.1"/>
    </source>
</evidence>
<proteinExistence type="predicted"/>
<reference evidence="1" key="1">
    <citation type="journal article" date="2017" name="Parasit. Vectors">
        <title>Sialotranscriptomics of Rhipicephalus zambeziensis reveals intricate expression profiles of secretory proteins and suggests tight temporal transcriptional regulation during blood-feeding.</title>
        <authorList>
            <person name="de Castro M.H."/>
            <person name="de Klerk D."/>
            <person name="Pienaar R."/>
            <person name="Rees D.J.G."/>
            <person name="Mans B.J."/>
        </authorList>
    </citation>
    <scope>NUCLEOTIDE SEQUENCE</scope>
    <source>
        <tissue evidence="1">Salivary glands</tissue>
    </source>
</reference>
<accession>A0A224Y489</accession>
<dbReference type="EMBL" id="GFPF01001230">
    <property type="protein sequence ID" value="MAA12376.1"/>
    <property type="molecule type" value="Transcribed_RNA"/>
</dbReference>
<protein>
    <submittedName>
        <fullName evidence="1">Protein containing RNA polI A34 domain</fullName>
    </submittedName>
</protein>
<organism evidence="1">
    <name type="scientific">Rhipicephalus zambeziensis</name>
    <dbReference type="NCBI Taxonomy" id="60191"/>
    <lineage>
        <taxon>Eukaryota</taxon>
        <taxon>Metazoa</taxon>
        <taxon>Ecdysozoa</taxon>
        <taxon>Arthropoda</taxon>
        <taxon>Chelicerata</taxon>
        <taxon>Arachnida</taxon>
        <taxon>Acari</taxon>
        <taxon>Parasitiformes</taxon>
        <taxon>Ixodida</taxon>
        <taxon>Ixodoidea</taxon>
        <taxon>Ixodidae</taxon>
        <taxon>Rhipicephalinae</taxon>
        <taxon>Rhipicephalus</taxon>
        <taxon>Rhipicephalus</taxon>
    </lineage>
</organism>
<dbReference type="Gene3D" id="6.20.250.70">
    <property type="match status" value="1"/>
</dbReference>
<sequence>MPSAAAKKYEVPSGFTATTDNVALPVEEISSDEHRLWLIRTPTDVNISNLDGVKISLKGGEHAEVQIGDIGYEFTRKEHHNDTQRLSVLLQEEGGEQLTLASGVFLWLGYSYKEGIVSRDSTDCKPFKAATTGLLGT</sequence>